<comment type="caution">
    <text evidence="5">The sequence shown here is derived from an EMBL/GenBank/DDBJ whole genome shotgun (WGS) entry which is preliminary data.</text>
</comment>
<dbReference type="InterPro" id="IPR036291">
    <property type="entry name" value="NAD(P)-bd_dom_sf"/>
</dbReference>
<evidence type="ECO:0000256" key="1">
    <source>
        <dbReference type="ARBA" id="ARBA00005725"/>
    </source>
</evidence>
<protein>
    <recommendedName>
        <fullName evidence="4">NAD(P)-binding domain-containing protein</fullName>
    </recommendedName>
</protein>
<sequence>MSFQKPHIALAGATGNLDLVILDTLLSAGYTVTALTRHTSPSISKLPSHPNLTAHPVDFTSVTSLTTALLSTSTKASVVISALATLPIGAQNPLIDACGAAGLNPLARDLPVCAPKAATQRYLAQKCAENPECGFSWTGIANGLFLDWSATLYNGSDVQCNVTLLMDVARAVLGVIENLDSEDIRNRVVYVDSAVVSQRRLIGYVQEMDDGGPDVEGAMLGFCIVGSWDPEYGCDFLGRLDNELLGMKEMSEKGLKGFIS</sequence>
<evidence type="ECO:0000313" key="6">
    <source>
        <dbReference type="Proteomes" id="UP001610563"/>
    </source>
</evidence>
<evidence type="ECO:0000313" key="5">
    <source>
        <dbReference type="EMBL" id="KAL2789109.1"/>
    </source>
</evidence>
<keyword evidence="2" id="KW-0521">NADP</keyword>
<feature type="domain" description="NAD(P)-binding" evidence="4">
    <location>
        <begin position="12"/>
        <end position="103"/>
    </location>
</feature>
<reference evidence="5 6" key="1">
    <citation type="submission" date="2024-07" db="EMBL/GenBank/DDBJ databases">
        <title>Section-level genome sequencing and comparative genomics of Aspergillus sections Usti and Cavernicolus.</title>
        <authorList>
            <consortium name="Lawrence Berkeley National Laboratory"/>
            <person name="Nybo J.L."/>
            <person name="Vesth T.C."/>
            <person name="Theobald S."/>
            <person name="Frisvad J.C."/>
            <person name="Larsen T.O."/>
            <person name="Kjaerboelling I."/>
            <person name="Rothschild-Mancinelli K."/>
            <person name="Lyhne E.K."/>
            <person name="Kogle M.E."/>
            <person name="Barry K."/>
            <person name="Clum A."/>
            <person name="Na H."/>
            <person name="Ledsgaard L."/>
            <person name="Lin J."/>
            <person name="Lipzen A."/>
            <person name="Kuo A."/>
            <person name="Riley R."/>
            <person name="Mondo S."/>
            <person name="Labutti K."/>
            <person name="Haridas S."/>
            <person name="Pangalinan J."/>
            <person name="Salamov A.A."/>
            <person name="Simmons B.A."/>
            <person name="Magnuson J.K."/>
            <person name="Chen J."/>
            <person name="Drula E."/>
            <person name="Henrissat B."/>
            <person name="Wiebenga A."/>
            <person name="Lubbers R.J."/>
            <person name="Gomes A.C."/>
            <person name="Makela M.R."/>
            <person name="Stajich J."/>
            <person name="Grigoriev I.V."/>
            <person name="Mortensen U.H."/>
            <person name="De Vries R.P."/>
            <person name="Baker S.E."/>
            <person name="Andersen M.R."/>
        </authorList>
    </citation>
    <scope>NUCLEOTIDE SEQUENCE [LARGE SCALE GENOMIC DNA]</scope>
    <source>
        <strain evidence="5 6">CBS 209.92</strain>
    </source>
</reference>
<dbReference type="Gene3D" id="3.40.50.720">
    <property type="entry name" value="NAD(P)-binding Rossmann-like Domain"/>
    <property type="match status" value="1"/>
</dbReference>
<dbReference type="EMBL" id="JBFTWV010000069">
    <property type="protein sequence ID" value="KAL2789109.1"/>
    <property type="molecule type" value="Genomic_DNA"/>
</dbReference>
<evidence type="ECO:0000256" key="2">
    <source>
        <dbReference type="ARBA" id="ARBA00022857"/>
    </source>
</evidence>
<evidence type="ECO:0000256" key="3">
    <source>
        <dbReference type="ARBA" id="ARBA00023002"/>
    </source>
</evidence>
<dbReference type="Proteomes" id="UP001610563">
    <property type="component" value="Unassembled WGS sequence"/>
</dbReference>
<comment type="similarity">
    <text evidence="1">Belongs to the NmrA-type oxidoreductase family. Isoflavone reductase subfamily.</text>
</comment>
<dbReference type="SUPFAM" id="SSF51735">
    <property type="entry name" value="NAD(P)-binding Rossmann-fold domains"/>
    <property type="match status" value="1"/>
</dbReference>
<dbReference type="PANTHER" id="PTHR47706:SF1">
    <property type="entry name" value="CIPA-LIKE, PUTATIVE (AFU_ORTHOLOGUE AFUA_1G12460)-RELATED"/>
    <property type="match status" value="1"/>
</dbReference>
<dbReference type="PANTHER" id="PTHR47706">
    <property type="entry name" value="NMRA-LIKE FAMILY PROTEIN"/>
    <property type="match status" value="1"/>
</dbReference>
<dbReference type="InterPro" id="IPR051609">
    <property type="entry name" value="NmrA/Isoflavone_reductase-like"/>
</dbReference>
<dbReference type="Pfam" id="PF13460">
    <property type="entry name" value="NAD_binding_10"/>
    <property type="match status" value="1"/>
</dbReference>
<keyword evidence="6" id="KW-1185">Reference proteome</keyword>
<accession>A0ABR4G0S9</accession>
<proteinExistence type="inferred from homology"/>
<dbReference type="InterPro" id="IPR016040">
    <property type="entry name" value="NAD(P)-bd_dom"/>
</dbReference>
<keyword evidence="3" id="KW-0560">Oxidoreductase</keyword>
<evidence type="ECO:0000259" key="4">
    <source>
        <dbReference type="Pfam" id="PF13460"/>
    </source>
</evidence>
<organism evidence="5 6">
    <name type="scientific">Aspergillus keveii</name>
    <dbReference type="NCBI Taxonomy" id="714993"/>
    <lineage>
        <taxon>Eukaryota</taxon>
        <taxon>Fungi</taxon>
        <taxon>Dikarya</taxon>
        <taxon>Ascomycota</taxon>
        <taxon>Pezizomycotina</taxon>
        <taxon>Eurotiomycetes</taxon>
        <taxon>Eurotiomycetidae</taxon>
        <taxon>Eurotiales</taxon>
        <taxon>Aspergillaceae</taxon>
        <taxon>Aspergillus</taxon>
        <taxon>Aspergillus subgen. Nidulantes</taxon>
    </lineage>
</organism>
<gene>
    <name evidence="5" type="ORF">BJX66DRAFT_326678</name>
</gene>
<name>A0ABR4G0S9_9EURO</name>